<dbReference type="Proteomes" id="UP001348149">
    <property type="component" value="Unassembled WGS sequence"/>
</dbReference>
<dbReference type="InterPro" id="IPR023346">
    <property type="entry name" value="Lysozyme-like_dom_sf"/>
</dbReference>
<reference evidence="4 5" key="1">
    <citation type="submission" date="2024-01" db="EMBL/GenBank/DDBJ databases">
        <title>Mesobacterium rodlantinim sp. nov., isolated from shallow sea hydrothermal systems off Kueishantao Island.</title>
        <authorList>
            <person name="Su Z."/>
            <person name="Tang K."/>
        </authorList>
    </citation>
    <scope>NUCLEOTIDE SEQUENCE [LARGE SCALE GENOMIC DNA]</scope>
    <source>
        <strain evidence="4 5">TK19101</strain>
    </source>
</reference>
<proteinExistence type="predicted"/>
<evidence type="ECO:0000313" key="4">
    <source>
        <dbReference type="EMBL" id="MEC3859773.1"/>
    </source>
</evidence>
<name>A0ABU6HBE9_9RHOB</name>
<protein>
    <submittedName>
        <fullName evidence="4">Lytic murein transglycosylase</fullName>
    </submittedName>
</protein>
<dbReference type="SUPFAM" id="SSF53955">
    <property type="entry name" value="Lysozyme-like"/>
    <property type="match status" value="1"/>
</dbReference>
<dbReference type="Gene3D" id="1.10.8.350">
    <property type="entry name" value="Bacterial muramidase"/>
    <property type="match status" value="1"/>
</dbReference>
<dbReference type="InterPro" id="IPR036365">
    <property type="entry name" value="PGBD-like_sf"/>
</dbReference>
<feature type="signal peptide" evidence="1">
    <location>
        <begin position="1"/>
        <end position="19"/>
    </location>
</feature>
<dbReference type="InterPro" id="IPR031304">
    <property type="entry name" value="SLT_2"/>
</dbReference>
<dbReference type="Gene3D" id="1.10.530.10">
    <property type="match status" value="1"/>
</dbReference>
<organism evidence="4 5">
    <name type="scientific">Mesobacterium hydrothermale</name>
    <dbReference type="NCBI Taxonomy" id="3111907"/>
    <lineage>
        <taxon>Bacteria</taxon>
        <taxon>Pseudomonadati</taxon>
        <taxon>Pseudomonadota</taxon>
        <taxon>Alphaproteobacteria</taxon>
        <taxon>Rhodobacterales</taxon>
        <taxon>Roseobacteraceae</taxon>
        <taxon>Mesobacterium</taxon>
    </lineage>
</organism>
<evidence type="ECO:0000256" key="1">
    <source>
        <dbReference type="SAM" id="SignalP"/>
    </source>
</evidence>
<keyword evidence="1" id="KW-0732">Signal</keyword>
<dbReference type="InterPro" id="IPR002477">
    <property type="entry name" value="Peptidoglycan-bd-like"/>
</dbReference>
<dbReference type="Gene3D" id="1.10.101.10">
    <property type="entry name" value="PGBD-like superfamily/PGBD"/>
    <property type="match status" value="1"/>
</dbReference>
<dbReference type="InterPro" id="IPR043426">
    <property type="entry name" value="MltB-like"/>
</dbReference>
<sequence length="441" mass="47749">MSPRLSALIAILAATTATAAPERSLRPIGRPAADTVALVSIAPNASLRPSARPAAPALPTPAVTASAEEQAGFEIWVKSFRPRAVAAGITGKVYDRAFKGVRYDPEIVRRDKTQSEFTKTIWEYLDSAASDTRIANGKAALAKNARLLDRIEAAYGVDKEFVVAIWGLESAYGTFRGNTSVISAMATLAYEGRRRSFFEGELLAALKILQSGDTTPDKLQGSWAGAMGHTQFIPGSYQRLAVDFNGDGRRDIWSDDPTDALASTAHYLKTNGWVKGLPWGVEVTIPEGFDYELANRDILKLPSDWARLGIQGMDGRAVPDHGKASILLPAGAEGAAFMIFKNFDVIETYNTADAYVIGVGHLANRITGAGPIRSGWPREDRALTFNERIELQQRLTAQGFDTRKIDGKIGPLTIAAVRAYQKSVGLVPDGYASLRILKKLR</sequence>
<dbReference type="PANTHER" id="PTHR30163:SF8">
    <property type="entry name" value="LYTIC MUREIN TRANSGLYCOSYLASE"/>
    <property type="match status" value="1"/>
</dbReference>
<dbReference type="RefSeq" id="WP_326295281.1">
    <property type="nucleotide sequence ID" value="NZ_JAYLLH010000001.1"/>
</dbReference>
<accession>A0ABU6HBE9</accession>
<evidence type="ECO:0000259" key="3">
    <source>
        <dbReference type="Pfam" id="PF13406"/>
    </source>
</evidence>
<dbReference type="InterPro" id="IPR036366">
    <property type="entry name" value="PGBDSf"/>
</dbReference>
<dbReference type="EMBL" id="JAYLLH010000001">
    <property type="protein sequence ID" value="MEC3859773.1"/>
    <property type="molecule type" value="Genomic_DNA"/>
</dbReference>
<comment type="caution">
    <text evidence="4">The sequence shown here is derived from an EMBL/GenBank/DDBJ whole genome shotgun (WGS) entry which is preliminary data.</text>
</comment>
<dbReference type="Pfam" id="PF13406">
    <property type="entry name" value="SLT_2"/>
    <property type="match status" value="1"/>
</dbReference>
<evidence type="ECO:0000313" key="5">
    <source>
        <dbReference type="Proteomes" id="UP001348149"/>
    </source>
</evidence>
<dbReference type="PANTHER" id="PTHR30163">
    <property type="entry name" value="MEMBRANE-BOUND LYTIC MUREIN TRANSGLYCOSYLASE B"/>
    <property type="match status" value="1"/>
</dbReference>
<dbReference type="Pfam" id="PF01471">
    <property type="entry name" value="PG_binding_1"/>
    <property type="match status" value="1"/>
</dbReference>
<keyword evidence="5" id="KW-1185">Reference proteome</keyword>
<dbReference type="NCBIfam" id="TIGR02283">
    <property type="entry name" value="MltB_2"/>
    <property type="match status" value="1"/>
</dbReference>
<feature type="domain" description="Transglycosylase SLT" evidence="3">
    <location>
        <begin position="73"/>
        <end position="364"/>
    </location>
</feature>
<gene>
    <name evidence="4" type="ORF">VK792_00630</name>
</gene>
<feature type="domain" description="Peptidoglycan binding-like" evidence="2">
    <location>
        <begin position="387"/>
        <end position="440"/>
    </location>
</feature>
<dbReference type="InterPro" id="IPR011970">
    <property type="entry name" value="MltB_2"/>
</dbReference>
<evidence type="ECO:0000259" key="2">
    <source>
        <dbReference type="Pfam" id="PF01471"/>
    </source>
</evidence>
<feature type="chain" id="PRO_5046551789" evidence="1">
    <location>
        <begin position="20"/>
        <end position="441"/>
    </location>
</feature>
<dbReference type="CDD" id="cd13399">
    <property type="entry name" value="Slt35-like"/>
    <property type="match status" value="1"/>
</dbReference>
<dbReference type="SUPFAM" id="SSF47090">
    <property type="entry name" value="PGBD-like"/>
    <property type="match status" value="1"/>
</dbReference>